<organism evidence="1">
    <name type="scientific">Anguilla anguilla</name>
    <name type="common">European freshwater eel</name>
    <name type="synonym">Muraena anguilla</name>
    <dbReference type="NCBI Taxonomy" id="7936"/>
    <lineage>
        <taxon>Eukaryota</taxon>
        <taxon>Metazoa</taxon>
        <taxon>Chordata</taxon>
        <taxon>Craniata</taxon>
        <taxon>Vertebrata</taxon>
        <taxon>Euteleostomi</taxon>
        <taxon>Actinopterygii</taxon>
        <taxon>Neopterygii</taxon>
        <taxon>Teleostei</taxon>
        <taxon>Anguilliformes</taxon>
        <taxon>Anguillidae</taxon>
        <taxon>Anguilla</taxon>
    </lineage>
</organism>
<sequence>MFHKLSIFMKLSELHCILCLIFCIVYNNSNYTSLSCTEASLDTYLVFP</sequence>
<name>A0A0E9XTP6_ANGAN</name>
<accession>A0A0E9XTP6</accession>
<proteinExistence type="predicted"/>
<reference evidence="1" key="1">
    <citation type="submission" date="2014-11" db="EMBL/GenBank/DDBJ databases">
        <authorList>
            <person name="Amaro Gonzalez C."/>
        </authorList>
    </citation>
    <scope>NUCLEOTIDE SEQUENCE</scope>
</reference>
<dbReference type="AlphaFoldDB" id="A0A0E9XTP6"/>
<reference evidence="1" key="2">
    <citation type="journal article" date="2015" name="Fish Shellfish Immunol.">
        <title>Early steps in the European eel (Anguilla anguilla)-Vibrio vulnificus interaction in the gills: Role of the RtxA13 toxin.</title>
        <authorList>
            <person name="Callol A."/>
            <person name="Pajuelo D."/>
            <person name="Ebbesson L."/>
            <person name="Teles M."/>
            <person name="MacKenzie S."/>
            <person name="Amaro C."/>
        </authorList>
    </citation>
    <scope>NUCLEOTIDE SEQUENCE</scope>
</reference>
<evidence type="ECO:0000313" key="1">
    <source>
        <dbReference type="EMBL" id="JAI06040.1"/>
    </source>
</evidence>
<dbReference type="EMBL" id="GBXM01002538">
    <property type="protein sequence ID" value="JAI06040.1"/>
    <property type="molecule type" value="Transcribed_RNA"/>
</dbReference>
<protein>
    <submittedName>
        <fullName evidence="1">Uncharacterized protein</fullName>
    </submittedName>
</protein>